<evidence type="ECO:0000313" key="3">
    <source>
        <dbReference type="EMBL" id="OGB90481.1"/>
    </source>
</evidence>
<dbReference type="InterPro" id="IPR052554">
    <property type="entry name" value="2-oxoglutarate_synth_KorC"/>
</dbReference>
<comment type="caution">
    <text evidence="3">The sequence shown here is derived from an EMBL/GenBank/DDBJ whole genome shotgun (WGS) entry which is preliminary data.</text>
</comment>
<protein>
    <submittedName>
        <fullName evidence="3">2-oxoglutarate ferredoxin oxidoreductase subunit gamma</fullName>
    </submittedName>
</protein>
<dbReference type="EMBL" id="METM01000008">
    <property type="protein sequence ID" value="OGB90481.1"/>
    <property type="molecule type" value="Genomic_DNA"/>
</dbReference>
<dbReference type="InterPro" id="IPR002869">
    <property type="entry name" value="Pyrv_flavodox_OxRed_cen"/>
</dbReference>
<accession>A0A1F4Q3E6</accession>
<dbReference type="Pfam" id="PF01558">
    <property type="entry name" value="POR"/>
    <property type="match status" value="1"/>
</dbReference>
<sequence length="181" mass="19388">MSRFEICFSGSGGQGLITAGKIFGEAVALHTNKHVVQTQSYGPESRGGASRSEVVISDEPIYYPKITRLDLLLALTQESVKKYLSNLKEGGILIIDPFGVKAVPSGNFKTYSIPVTLTSKHELGRAIFGNILALGAIAAITKIISIEALESSVLPNVPERFREDNRKALALGFKLGAEAAK</sequence>
<evidence type="ECO:0000259" key="2">
    <source>
        <dbReference type="Pfam" id="PF01558"/>
    </source>
</evidence>
<dbReference type="Proteomes" id="UP000178724">
    <property type="component" value="Unassembled WGS sequence"/>
</dbReference>
<evidence type="ECO:0000256" key="1">
    <source>
        <dbReference type="ARBA" id="ARBA00023002"/>
    </source>
</evidence>
<dbReference type="PANTHER" id="PTHR42730:SF1">
    <property type="entry name" value="2-OXOGLUTARATE SYNTHASE SUBUNIT KORC"/>
    <property type="match status" value="1"/>
</dbReference>
<proteinExistence type="predicted"/>
<dbReference type="GO" id="GO:0016903">
    <property type="term" value="F:oxidoreductase activity, acting on the aldehyde or oxo group of donors"/>
    <property type="evidence" value="ECO:0007669"/>
    <property type="project" value="InterPro"/>
</dbReference>
<feature type="domain" description="Pyruvate/ketoisovalerate oxidoreductase catalytic" evidence="2">
    <location>
        <begin position="12"/>
        <end position="173"/>
    </location>
</feature>
<dbReference type="PANTHER" id="PTHR42730">
    <property type="entry name" value="2-OXOGLUTARATE SYNTHASE SUBUNIT KORC"/>
    <property type="match status" value="1"/>
</dbReference>
<gene>
    <name evidence="3" type="ORF">A2625_00845</name>
</gene>
<dbReference type="AlphaFoldDB" id="A0A1F4Q3E6"/>
<dbReference type="SUPFAM" id="SSF53323">
    <property type="entry name" value="Pyruvate-ferredoxin oxidoreductase, PFOR, domain III"/>
    <property type="match status" value="1"/>
</dbReference>
<name>A0A1F4Q3E6_UNCSA</name>
<dbReference type="InterPro" id="IPR019752">
    <property type="entry name" value="Pyrv/ketoisovalerate_OxRed_cat"/>
</dbReference>
<evidence type="ECO:0000313" key="4">
    <source>
        <dbReference type="Proteomes" id="UP000178724"/>
    </source>
</evidence>
<keyword evidence="1" id="KW-0560">Oxidoreductase</keyword>
<organism evidence="3 4">
    <name type="scientific">candidate division WOR-1 bacterium RIFCSPHIGHO2_01_FULL_53_15</name>
    <dbReference type="NCBI Taxonomy" id="1802564"/>
    <lineage>
        <taxon>Bacteria</taxon>
        <taxon>Bacillati</taxon>
        <taxon>Saganbacteria</taxon>
    </lineage>
</organism>
<reference evidence="3 4" key="1">
    <citation type="journal article" date="2016" name="Nat. Commun.">
        <title>Thousands of microbial genomes shed light on interconnected biogeochemical processes in an aquifer system.</title>
        <authorList>
            <person name="Anantharaman K."/>
            <person name="Brown C.T."/>
            <person name="Hug L.A."/>
            <person name="Sharon I."/>
            <person name="Castelle C.J."/>
            <person name="Probst A.J."/>
            <person name="Thomas B.C."/>
            <person name="Singh A."/>
            <person name="Wilkins M.J."/>
            <person name="Karaoz U."/>
            <person name="Brodie E.L."/>
            <person name="Williams K.H."/>
            <person name="Hubbard S.S."/>
            <person name="Banfield J.F."/>
        </authorList>
    </citation>
    <scope>NUCLEOTIDE SEQUENCE [LARGE SCALE GENOMIC DNA]</scope>
</reference>
<dbReference type="Gene3D" id="3.40.920.10">
    <property type="entry name" value="Pyruvate-ferredoxin oxidoreductase, PFOR, domain III"/>
    <property type="match status" value="1"/>
</dbReference>